<feature type="binding site" evidence="4">
    <location>
        <position position="252"/>
    </location>
    <ligand>
        <name>S-adenosyl-L-methionine</name>
        <dbReference type="ChEBI" id="CHEBI:59789"/>
    </ligand>
</feature>
<evidence type="ECO:0000313" key="6">
    <source>
        <dbReference type="Proteomes" id="UP001236559"/>
    </source>
</evidence>
<dbReference type="NCBIfam" id="TIGR00479">
    <property type="entry name" value="rumA"/>
    <property type="match status" value="1"/>
</dbReference>
<feature type="binding site" evidence="4">
    <location>
        <position position="302"/>
    </location>
    <ligand>
        <name>S-adenosyl-L-methionine</name>
        <dbReference type="ChEBI" id="CHEBI:59789"/>
    </ligand>
</feature>
<dbReference type="EMBL" id="JAUSTN010000010">
    <property type="protein sequence ID" value="MDQ0275617.1"/>
    <property type="molecule type" value="Genomic_DNA"/>
</dbReference>
<sequence length="420" mass="48432">MIGKIIDYDHKGFGLVKEEEPVFLDGGVIEDLVDYKIINSGKIKRGQINKIIKPSIFRVKSPCPYSKECGGCPLMETDYKKELEWKREKVRNNLLRIGKIETEIEEILGMEDNLHYRNNMQFKIEDGKIGLYSGKTKKIVEIKKCIIQKEIGNDILKIFQKFAKTTNIKTLGIRTNYKNQAMVIMVADSPIKKLNNIINELLELNVVSIYENINKSLKYHYGQKFKHIYGQKSLEDKIFNIKYQLSPQSFFQVNPRQVENLYKKAIENLNLEKKDKVLDLYSGIGTISLSLADKVEEVLGVEQVEEAVEDARKNAEENQIKNARFISGKVENIIDKITEEKVYNKVILDPPRSGVEKTVLERLLKLEPEKISYISCNPSTQARDLKILKEKYKVEKVMPIDMFAHSSHVECIALIQRVKS</sequence>
<dbReference type="InterPro" id="IPR029063">
    <property type="entry name" value="SAM-dependent_MTases_sf"/>
</dbReference>
<protein>
    <submittedName>
        <fullName evidence="5">23S rRNA (Uracil1939-C5)-methyltransferase</fullName>
        <ecNumber evidence="5">2.1.1.190</ecNumber>
    </submittedName>
</protein>
<keyword evidence="1 4" id="KW-0489">Methyltransferase</keyword>
<dbReference type="GO" id="GO:0008168">
    <property type="term" value="F:methyltransferase activity"/>
    <property type="evidence" value="ECO:0007669"/>
    <property type="project" value="UniProtKB-KW"/>
</dbReference>
<evidence type="ECO:0000256" key="1">
    <source>
        <dbReference type="ARBA" id="ARBA00022603"/>
    </source>
</evidence>
<dbReference type="InterPro" id="IPR012340">
    <property type="entry name" value="NA-bd_OB-fold"/>
</dbReference>
<evidence type="ECO:0000256" key="3">
    <source>
        <dbReference type="ARBA" id="ARBA00022691"/>
    </source>
</evidence>
<keyword evidence="6" id="KW-1185">Reference proteome</keyword>
<feature type="active site" description="Nucleophile" evidence="4">
    <location>
        <position position="376"/>
    </location>
</feature>
<dbReference type="Gene3D" id="3.40.50.150">
    <property type="entry name" value="Vaccinia Virus protein VP39"/>
    <property type="match status" value="1"/>
</dbReference>
<feature type="binding site" evidence="4">
    <location>
        <position position="281"/>
    </location>
    <ligand>
        <name>S-adenosyl-L-methionine</name>
        <dbReference type="ChEBI" id="CHEBI:59789"/>
    </ligand>
</feature>
<dbReference type="InterPro" id="IPR010280">
    <property type="entry name" value="U5_MeTrfase_fam"/>
</dbReference>
<dbReference type="PROSITE" id="PS51687">
    <property type="entry name" value="SAM_MT_RNA_M5U"/>
    <property type="match status" value="1"/>
</dbReference>
<evidence type="ECO:0000256" key="4">
    <source>
        <dbReference type="PROSITE-ProRule" id="PRU01024"/>
    </source>
</evidence>
<dbReference type="EC" id="2.1.1.190" evidence="5"/>
<gene>
    <name evidence="5" type="ORF">J2S72_001647</name>
</gene>
<name>A0ABU0AXV3_9FIRM</name>
<dbReference type="GO" id="GO:0032259">
    <property type="term" value="P:methylation"/>
    <property type="evidence" value="ECO:0007669"/>
    <property type="project" value="UniProtKB-KW"/>
</dbReference>
<comment type="similarity">
    <text evidence="4">Belongs to the class I-like SAM-binding methyltransferase superfamily. RNA M5U methyltransferase family.</text>
</comment>
<dbReference type="Proteomes" id="UP001236559">
    <property type="component" value="Unassembled WGS sequence"/>
</dbReference>
<feature type="binding site" evidence="4">
    <location>
        <position position="349"/>
    </location>
    <ligand>
        <name>S-adenosyl-L-methionine</name>
        <dbReference type="ChEBI" id="CHEBI:59789"/>
    </ligand>
</feature>
<accession>A0ABU0AXV3</accession>
<keyword evidence="2 4" id="KW-0808">Transferase</keyword>
<dbReference type="PANTHER" id="PTHR11061:SF30">
    <property type="entry name" value="TRNA (URACIL(54)-C(5))-METHYLTRANSFERASE"/>
    <property type="match status" value="1"/>
</dbReference>
<organism evidence="5 6">
    <name type="scientific">Peptoniphilus koenoeneniae</name>
    <dbReference type="NCBI Taxonomy" id="507751"/>
    <lineage>
        <taxon>Bacteria</taxon>
        <taxon>Bacillati</taxon>
        <taxon>Bacillota</taxon>
        <taxon>Tissierellia</taxon>
        <taxon>Tissierellales</taxon>
        <taxon>Peptoniphilaceae</taxon>
        <taxon>Peptoniphilus</taxon>
    </lineage>
</organism>
<dbReference type="RefSeq" id="WP_023054885.1">
    <property type="nucleotide sequence ID" value="NZ_JAUSTN010000010.1"/>
</dbReference>
<evidence type="ECO:0000313" key="5">
    <source>
        <dbReference type="EMBL" id="MDQ0275617.1"/>
    </source>
</evidence>
<dbReference type="CDD" id="cd02440">
    <property type="entry name" value="AdoMet_MTases"/>
    <property type="match status" value="1"/>
</dbReference>
<reference evidence="5 6" key="1">
    <citation type="submission" date="2023-07" db="EMBL/GenBank/DDBJ databases">
        <title>Genomic Encyclopedia of Type Strains, Phase IV (KMG-IV): sequencing the most valuable type-strain genomes for metagenomic binning, comparative biology and taxonomic classification.</title>
        <authorList>
            <person name="Goeker M."/>
        </authorList>
    </citation>
    <scope>NUCLEOTIDE SEQUENCE [LARGE SCALE GENOMIC DNA]</scope>
    <source>
        <strain evidence="5 6">DSM 22616</strain>
    </source>
</reference>
<dbReference type="SUPFAM" id="SSF53335">
    <property type="entry name" value="S-adenosyl-L-methionine-dependent methyltransferases"/>
    <property type="match status" value="1"/>
</dbReference>
<dbReference type="Pfam" id="PF05958">
    <property type="entry name" value="tRNA_U5-meth_tr"/>
    <property type="match status" value="1"/>
</dbReference>
<dbReference type="Gene3D" id="2.40.50.1070">
    <property type="match status" value="1"/>
</dbReference>
<keyword evidence="3 4" id="KW-0949">S-adenosyl-L-methionine</keyword>
<proteinExistence type="inferred from homology"/>
<evidence type="ECO:0000256" key="2">
    <source>
        <dbReference type="ARBA" id="ARBA00022679"/>
    </source>
</evidence>
<dbReference type="Gene3D" id="2.40.50.140">
    <property type="entry name" value="Nucleic acid-binding proteins"/>
    <property type="match status" value="1"/>
</dbReference>
<dbReference type="PANTHER" id="PTHR11061">
    <property type="entry name" value="RNA M5U METHYLTRANSFERASE"/>
    <property type="match status" value="1"/>
</dbReference>
<comment type="caution">
    <text evidence="5">The sequence shown here is derived from an EMBL/GenBank/DDBJ whole genome shotgun (WGS) entry which is preliminary data.</text>
</comment>